<comment type="caution">
    <text evidence="1">The sequence shown here is derived from an EMBL/GenBank/DDBJ whole genome shotgun (WGS) entry which is preliminary data.</text>
</comment>
<evidence type="ECO:0000313" key="2">
    <source>
        <dbReference type="Proteomes" id="UP001163324"/>
    </source>
</evidence>
<name>A0ACC0UPX6_9HYPO</name>
<gene>
    <name evidence="1" type="ORF">N3K66_009006</name>
</gene>
<protein>
    <submittedName>
        <fullName evidence="1">Uncharacterized protein</fullName>
    </submittedName>
</protein>
<sequence>MGNFISWIKTNIPDPGNGDPSQGEAREGKNQPQSISGMVSTLVPVLVMSAIYIIIFLVIRYNQKRFYAPRTYLGSLRENERSPELPKGLFNWIGSFWKMPDAYALQHQSLDAYLFLRYLRICTTICFVSLCITWPILFPINATGGNGLSQLEILSYSNVNVDKNGTRLFAHALVAWVVYGMVIYMITRECIFFINLRQAYLLTPQYAKRISSRTVLFTAVPDEFLDGDRLRQVFGADAVKNVWVAGLTKDLDDAVEERDKVAMTLEKGEIKLLKAVNKARIAAAKKDKSGAAPDVARDTEHGSLASRWITDKMRPTHRTGKFGLIGKKVDTVEWGRTELHTLVPKVDAMQADFAAGKYEKVNSVFVEFYTQSDAQAAAQVVTHHHALHMSPRFIGVKPDEVVWKNLSISWWQKVIRRYLAVLFIALLVIFWAIPVGIVGIIAQVNTLKSLPGLTWIGDIPPVILGVVSGLLPSVALSILMSLVPIIMRALAKFAGEVSLSRVELFTQNAYFTFQIVQVFLIRTLTDTASTAIINIAQDPSSIFGTLGEAIPTSSNFYISYFIVQGLSIATSTLTQVVGCVIFNLMYKFLATTPRAMYTKWTTLSAVLWGSLLPVYSAIAVISITYSVIAPLMLFWSTLGLGFFYLAYRYNILFVSDTQVDTRGLFYPRALKHLFVGVYIAEICMIGLFSVSKAGGPAALMAVFLIFTIIYHMTLSKSLDPLLYNLPRTLQVEEELLQARASASDPEAVMPNESNEETGTNGKSNLKKLAPGGADGGVQKKGNFLVKWLKPWIFADYATLRHMVPNESVVLAPVDYTEEVERNAYWPPSVTSSTPVLWIPQDPLGVSKQEIALTGKVIPISDEGATLNDKNKVEWDAESARPPIWSEKVYY</sequence>
<dbReference type="Proteomes" id="UP001163324">
    <property type="component" value="Chromosome 10"/>
</dbReference>
<reference evidence="1" key="1">
    <citation type="submission" date="2022-10" db="EMBL/GenBank/DDBJ databases">
        <title>Complete Genome of Trichothecium roseum strain YXFP-22015, a Plant Pathogen Isolated from Citrus.</title>
        <authorList>
            <person name="Wang Y."/>
            <person name="Zhu L."/>
        </authorList>
    </citation>
    <scope>NUCLEOTIDE SEQUENCE</scope>
    <source>
        <strain evidence="1">YXFP-22015</strain>
    </source>
</reference>
<evidence type="ECO:0000313" key="1">
    <source>
        <dbReference type="EMBL" id="KAI9896106.1"/>
    </source>
</evidence>
<keyword evidence="2" id="KW-1185">Reference proteome</keyword>
<proteinExistence type="predicted"/>
<accession>A0ACC0UPX6</accession>
<dbReference type="EMBL" id="CM047949">
    <property type="protein sequence ID" value="KAI9896106.1"/>
    <property type="molecule type" value="Genomic_DNA"/>
</dbReference>
<organism evidence="1 2">
    <name type="scientific">Trichothecium roseum</name>
    <dbReference type="NCBI Taxonomy" id="47278"/>
    <lineage>
        <taxon>Eukaryota</taxon>
        <taxon>Fungi</taxon>
        <taxon>Dikarya</taxon>
        <taxon>Ascomycota</taxon>
        <taxon>Pezizomycotina</taxon>
        <taxon>Sordariomycetes</taxon>
        <taxon>Hypocreomycetidae</taxon>
        <taxon>Hypocreales</taxon>
        <taxon>Hypocreales incertae sedis</taxon>
        <taxon>Trichothecium</taxon>
    </lineage>
</organism>